<dbReference type="PANTHER" id="PTHR30458">
    <property type="entry name" value="PHENYLACETIC ACID DEGRADATION PROTEIN PAA"/>
    <property type="match status" value="1"/>
</dbReference>
<dbReference type="RefSeq" id="WP_344944403.1">
    <property type="nucleotide sequence ID" value="NZ_BAABDC010000002.1"/>
</dbReference>
<dbReference type="InterPro" id="IPR009078">
    <property type="entry name" value="Ferritin-like_SF"/>
</dbReference>
<dbReference type="PANTHER" id="PTHR30458:SF0">
    <property type="entry name" value="1,2-PHENYLACETYL-COA EPOXIDASE, SUBUNIT C"/>
    <property type="match status" value="1"/>
</dbReference>
<accession>A0ABP7D9J4</accession>
<dbReference type="InterPro" id="IPR011882">
    <property type="entry name" value="PaaC"/>
</dbReference>
<feature type="region of interest" description="Disordered" evidence="1">
    <location>
        <begin position="1"/>
        <end position="32"/>
    </location>
</feature>
<proteinExistence type="predicted"/>
<sequence length="283" mass="30733">MSDHVTEAATSASESAKREPLPGAAENTGADPGSKPYAGYLLGLADDAMVYAQRLGEWMTNAPQIEEDMALGNIALDLLGQARGLYPYIGSIDGTGRGEDDYAMQRDEREWRNVHLVEQERGDFADEMARLLWFSAYQVELHTALSGSGDDVVAGVAGKALKEVRYHLDHAALWVVRLGDGTEESHRRMQAALERALPYLAELFDDDEASVLAAELGVGVLPSTLHDAVVARVAAVVEQATLELPDGSRWRSRGGRAGIHSRPMGYLLAEMQHIARSHPGATW</sequence>
<name>A0ABP7D9J4_9MICO</name>
<dbReference type="Pfam" id="PF05138">
    <property type="entry name" value="PaaA_PaaC"/>
    <property type="match status" value="1"/>
</dbReference>
<protein>
    <submittedName>
        <fullName evidence="2">Phenylacetate-CoA oxygenase subunit PaaC</fullName>
    </submittedName>
</protein>
<dbReference type="PIRSF" id="PIRSF037834">
    <property type="entry name" value="PA_CoA_Oase3"/>
    <property type="match status" value="1"/>
</dbReference>
<gene>
    <name evidence="2" type="primary">paaC</name>
    <name evidence="2" type="ORF">GCM10022399_17210</name>
</gene>
<dbReference type="EMBL" id="BAABDC010000002">
    <property type="protein sequence ID" value="GAA3701298.1"/>
    <property type="molecule type" value="Genomic_DNA"/>
</dbReference>
<organism evidence="2 3">
    <name type="scientific">Terrabacter ginsenosidimutans</name>
    <dbReference type="NCBI Taxonomy" id="490575"/>
    <lineage>
        <taxon>Bacteria</taxon>
        <taxon>Bacillati</taxon>
        <taxon>Actinomycetota</taxon>
        <taxon>Actinomycetes</taxon>
        <taxon>Micrococcales</taxon>
        <taxon>Intrasporangiaceae</taxon>
        <taxon>Terrabacter</taxon>
    </lineage>
</organism>
<evidence type="ECO:0000313" key="2">
    <source>
        <dbReference type="EMBL" id="GAA3701298.1"/>
    </source>
</evidence>
<dbReference type="InterPro" id="IPR052703">
    <property type="entry name" value="Aromatic_CoA_ox/epox"/>
</dbReference>
<evidence type="ECO:0000256" key="1">
    <source>
        <dbReference type="SAM" id="MobiDB-lite"/>
    </source>
</evidence>
<dbReference type="NCBIfam" id="TIGR02158">
    <property type="entry name" value="PA_CoA_Oxy3"/>
    <property type="match status" value="1"/>
</dbReference>
<dbReference type="SUPFAM" id="SSF47240">
    <property type="entry name" value="Ferritin-like"/>
    <property type="match status" value="1"/>
</dbReference>
<dbReference type="Gene3D" id="1.20.1260.10">
    <property type="match status" value="1"/>
</dbReference>
<dbReference type="InterPro" id="IPR007814">
    <property type="entry name" value="PaaA_PaaC"/>
</dbReference>
<comment type="caution">
    <text evidence="2">The sequence shown here is derived from an EMBL/GenBank/DDBJ whole genome shotgun (WGS) entry which is preliminary data.</text>
</comment>
<reference evidence="3" key="1">
    <citation type="journal article" date="2019" name="Int. J. Syst. Evol. Microbiol.">
        <title>The Global Catalogue of Microorganisms (GCM) 10K type strain sequencing project: providing services to taxonomists for standard genome sequencing and annotation.</title>
        <authorList>
            <consortium name="The Broad Institute Genomics Platform"/>
            <consortium name="The Broad Institute Genome Sequencing Center for Infectious Disease"/>
            <person name="Wu L."/>
            <person name="Ma J."/>
        </authorList>
    </citation>
    <scope>NUCLEOTIDE SEQUENCE [LARGE SCALE GENOMIC DNA]</scope>
    <source>
        <strain evidence="3">JCM 17125</strain>
    </source>
</reference>
<keyword evidence="3" id="KW-1185">Reference proteome</keyword>
<evidence type="ECO:0000313" key="3">
    <source>
        <dbReference type="Proteomes" id="UP001501468"/>
    </source>
</evidence>
<dbReference type="Proteomes" id="UP001501468">
    <property type="component" value="Unassembled WGS sequence"/>
</dbReference>
<dbReference type="InterPro" id="IPR012347">
    <property type="entry name" value="Ferritin-like"/>
</dbReference>